<evidence type="ECO:0000256" key="3">
    <source>
        <dbReference type="SAM" id="MobiDB-lite"/>
    </source>
</evidence>
<dbReference type="Pfam" id="PF05199">
    <property type="entry name" value="GMC_oxred_C"/>
    <property type="match status" value="1"/>
</dbReference>
<keyword evidence="4" id="KW-0732">Signal</keyword>
<feature type="domain" description="Glucose-methanol-choline oxidoreductase N-terminal" evidence="5">
    <location>
        <begin position="357"/>
        <end position="371"/>
    </location>
</feature>
<dbReference type="PIRSF" id="PIRSF000137">
    <property type="entry name" value="Alcohol_oxidase"/>
    <property type="match status" value="1"/>
</dbReference>
<feature type="binding site" evidence="2">
    <location>
        <position position="303"/>
    </location>
    <ligand>
        <name>FAD</name>
        <dbReference type="ChEBI" id="CHEBI:57692"/>
    </ligand>
</feature>
<keyword evidence="7" id="KW-1185">Reference proteome</keyword>
<feature type="region of interest" description="Disordered" evidence="3">
    <location>
        <begin position="104"/>
        <end position="124"/>
    </location>
</feature>
<dbReference type="Pfam" id="PF00732">
    <property type="entry name" value="GMC_oxred_N"/>
    <property type="match status" value="1"/>
</dbReference>
<keyword evidence="2" id="KW-0285">Flavoprotein</keyword>
<protein>
    <recommendedName>
        <fullName evidence="5">Glucose-methanol-choline oxidoreductase N-terminal domain-containing protein</fullName>
    </recommendedName>
</protein>
<comment type="cofactor">
    <cofactor evidence="2">
        <name>FAD</name>
        <dbReference type="ChEBI" id="CHEBI:57692"/>
    </cofactor>
</comment>
<dbReference type="PROSITE" id="PS00624">
    <property type="entry name" value="GMC_OXRED_2"/>
    <property type="match status" value="1"/>
</dbReference>
<comment type="similarity">
    <text evidence="1">Belongs to the GMC oxidoreductase family.</text>
</comment>
<keyword evidence="2" id="KW-0274">FAD</keyword>
<dbReference type="AlphaFoldDB" id="A0A420Y1S9"/>
<evidence type="ECO:0000256" key="4">
    <source>
        <dbReference type="SAM" id="SignalP"/>
    </source>
</evidence>
<dbReference type="Proteomes" id="UP000275385">
    <property type="component" value="Unassembled WGS sequence"/>
</dbReference>
<dbReference type="EMBL" id="QVQW01000067">
    <property type="protein sequence ID" value="RKU41809.1"/>
    <property type="molecule type" value="Genomic_DNA"/>
</dbReference>
<dbReference type="GO" id="GO:0016614">
    <property type="term" value="F:oxidoreductase activity, acting on CH-OH group of donors"/>
    <property type="evidence" value="ECO:0007669"/>
    <property type="project" value="InterPro"/>
</dbReference>
<feature type="chain" id="PRO_5019415475" description="Glucose-methanol-choline oxidoreductase N-terminal domain-containing protein" evidence="4">
    <location>
        <begin position="22"/>
        <end position="651"/>
    </location>
</feature>
<dbReference type="InterPro" id="IPR007867">
    <property type="entry name" value="GMC_OxRtase_C"/>
</dbReference>
<organism evidence="6 7">
    <name type="scientific">Coniochaeta pulveracea</name>
    <dbReference type="NCBI Taxonomy" id="177199"/>
    <lineage>
        <taxon>Eukaryota</taxon>
        <taxon>Fungi</taxon>
        <taxon>Dikarya</taxon>
        <taxon>Ascomycota</taxon>
        <taxon>Pezizomycotina</taxon>
        <taxon>Sordariomycetes</taxon>
        <taxon>Sordariomycetidae</taxon>
        <taxon>Coniochaetales</taxon>
        <taxon>Coniochaetaceae</taxon>
        <taxon>Coniochaeta</taxon>
    </lineage>
</organism>
<dbReference type="GO" id="GO:0050660">
    <property type="term" value="F:flavin adenine dinucleotide binding"/>
    <property type="evidence" value="ECO:0007669"/>
    <property type="project" value="InterPro"/>
</dbReference>
<evidence type="ECO:0000313" key="6">
    <source>
        <dbReference type="EMBL" id="RKU41809.1"/>
    </source>
</evidence>
<sequence length="651" mass="70066">MLAKLPQLVVVLASWLSVARAVELTGYEYIVVGSGPGGGPVAARLAMAGHKTLLIEAGDDQGANVNYTVPAYNAKSSEDEHLAWNFFVRHYADDDRQARDYKTSYTTPDGGEYTGLNPPKGSKMKGTLYPRTATLGGCSAHNALITIYPHQSDFEFLASLTGDQSWSPSNMRKYFEKLERNRYLLPGLPGHGYDGWLQTETTPLTVALADSQLLSVLIGGGVALGKASQGLFKPVTDLVTLLAGDANADSKLRDESPAYFQIPLTTDDGHRNGPREFVVAVRDAKNPNGSKKYPLDVRTDCHVTKVLFDESVSPPRATGVEFLDGKYLYRASPLSRNAGTGTKGTANATREVIISGGTYNSPQILKLSGIGPSRELRKYGIKVIKNLPGVGTNLQDHYEISVQGSVPTDFSALKGCTFSGEEETDACLRKWAHPLLGDQGTYASSGMAAGMTIKSSTTADGSYDVFGFGGPVNFRGYFPGYSVNATSNHNVFSWALLKAHPRNTAGSVTLRSADPLDMPDIVYNYFDTGVGDYEADLQAIYEAIEVARDAFASQLVPVEEMLPGIDFQSADAVKQYIKDNAWGHHASSTCPIGPDGDPMAVLDSSFRVRGVQGLRVVDASVYPRIPGTFTAVSTYMVAEKAADVILSQIED</sequence>
<feature type="signal peptide" evidence="4">
    <location>
        <begin position="1"/>
        <end position="21"/>
    </location>
</feature>
<dbReference type="OrthoDB" id="269227at2759"/>
<reference evidence="6 7" key="1">
    <citation type="submission" date="2018-08" db="EMBL/GenBank/DDBJ databases">
        <title>Draft genome of the lignicolous fungus Coniochaeta pulveracea.</title>
        <authorList>
            <person name="Borstlap C.J."/>
            <person name="De Witt R.N."/>
            <person name="Botha A."/>
            <person name="Volschenk H."/>
        </authorList>
    </citation>
    <scope>NUCLEOTIDE SEQUENCE [LARGE SCALE GENOMIC DNA]</scope>
    <source>
        <strain evidence="6 7">CAB683</strain>
    </source>
</reference>
<name>A0A420Y1S9_9PEZI</name>
<dbReference type="SUPFAM" id="SSF54373">
    <property type="entry name" value="FAD-linked reductases, C-terminal domain"/>
    <property type="match status" value="1"/>
</dbReference>
<dbReference type="InterPro" id="IPR000172">
    <property type="entry name" value="GMC_OxRdtase_N"/>
</dbReference>
<dbReference type="InterPro" id="IPR036188">
    <property type="entry name" value="FAD/NAD-bd_sf"/>
</dbReference>
<dbReference type="InterPro" id="IPR012132">
    <property type="entry name" value="GMC_OxRdtase"/>
</dbReference>
<evidence type="ECO:0000256" key="2">
    <source>
        <dbReference type="PIRSR" id="PIRSR000137-2"/>
    </source>
</evidence>
<evidence type="ECO:0000259" key="5">
    <source>
        <dbReference type="PROSITE" id="PS00624"/>
    </source>
</evidence>
<dbReference type="STRING" id="177199.A0A420Y1S9"/>
<evidence type="ECO:0000313" key="7">
    <source>
        <dbReference type="Proteomes" id="UP000275385"/>
    </source>
</evidence>
<dbReference type="PANTHER" id="PTHR11552">
    <property type="entry name" value="GLUCOSE-METHANOL-CHOLINE GMC OXIDOREDUCTASE"/>
    <property type="match status" value="1"/>
</dbReference>
<gene>
    <name evidence="6" type="ORF">DL546_002714</name>
</gene>
<dbReference type="Gene3D" id="3.50.50.60">
    <property type="entry name" value="FAD/NAD(P)-binding domain"/>
    <property type="match status" value="1"/>
</dbReference>
<evidence type="ECO:0000256" key="1">
    <source>
        <dbReference type="ARBA" id="ARBA00010790"/>
    </source>
</evidence>
<comment type="caution">
    <text evidence="6">The sequence shown here is derived from an EMBL/GenBank/DDBJ whole genome shotgun (WGS) entry which is preliminary data.</text>
</comment>
<dbReference type="Gene3D" id="3.30.560.10">
    <property type="entry name" value="Glucose Oxidase, domain 3"/>
    <property type="match status" value="1"/>
</dbReference>
<dbReference type="SUPFAM" id="SSF51905">
    <property type="entry name" value="FAD/NAD(P)-binding domain"/>
    <property type="match status" value="1"/>
</dbReference>
<proteinExistence type="inferred from homology"/>
<dbReference type="PANTHER" id="PTHR11552:SF100">
    <property type="entry name" value="DEHYDROGENASE, PUTATIVE (AFU_ORTHOLOGUE AFUA_5G00630)-RELATED"/>
    <property type="match status" value="1"/>
</dbReference>
<accession>A0A420Y1S9</accession>